<dbReference type="AlphaFoldDB" id="A0A5B7F3J6"/>
<name>A0A5B7F3J6_PORTR</name>
<accession>A0A5B7F3J6</accession>
<evidence type="ECO:0000313" key="2">
    <source>
        <dbReference type="Proteomes" id="UP000324222"/>
    </source>
</evidence>
<reference evidence="1 2" key="1">
    <citation type="submission" date="2019-05" db="EMBL/GenBank/DDBJ databases">
        <title>Another draft genome of Portunus trituberculatus and its Hox gene families provides insights of decapod evolution.</title>
        <authorList>
            <person name="Jeong J.-H."/>
            <person name="Song I."/>
            <person name="Kim S."/>
            <person name="Choi T."/>
            <person name="Kim D."/>
            <person name="Ryu S."/>
            <person name="Kim W."/>
        </authorList>
    </citation>
    <scope>NUCLEOTIDE SEQUENCE [LARGE SCALE GENOMIC DNA]</scope>
    <source>
        <tissue evidence="1">Muscle</tissue>
    </source>
</reference>
<keyword evidence="2" id="KW-1185">Reference proteome</keyword>
<dbReference type="EMBL" id="VSRR010004941">
    <property type="protein sequence ID" value="MPC41132.1"/>
    <property type="molecule type" value="Genomic_DNA"/>
</dbReference>
<comment type="caution">
    <text evidence="1">The sequence shown here is derived from an EMBL/GenBank/DDBJ whole genome shotgun (WGS) entry which is preliminary data.</text>
</comment>
<proteinExistence type="predicted"/>
<evidence type="ECO:0000313" key="1">
    <source>
        <dbReference type="EMBL" id="MPC41132.1"/>
    </source>
</evidence>
<gene>
    <name evidence="1" type="ORF">E2C01_034717</name>
</gene>
<sequence>MSKEVEKKYRHQSYRREWEKESLAQECKPRENNGWQC</sequence>
<organism evidence="1 2">
    <name type="scientific">Portunus trituberculatus</name>
    <name type="common">Swimming crab</name>
    <name type="synonym">Neptunus trituberculatus</name>
    <dbReference type="NCBI Taxonomy" id="210409"/>
    <lineage>
        <taxon>Eukaryota</taxon>
        <taxon>Metazoa</taxon>
        <taxon>Ecdysozoa</taxon>
        <taxon>Arthropoda</taxon>
        <taxon>Crustacea</taxon>
        <taxon>Multicrustacea</taxon>
        <taxon>Malacostraca</taxon>
        <taxon>Eumalacostraca</taxon>
        <taxon>Eucarida</taxon>
        <taxon>Decapoda</taxon>
        <taxon>Pleocyemata</taxon>
        <taxon>Brachyura</taxon>
        <taxon>Eubrachyura</taxon>
        <taxon>Portunoidea</taxon>
        <taxon>Portunidae</taxon>
        <taxon>Portuninae</taxon>
        <taxon>Portunus</taxon>
    </lineage>
</organism>
<protein>
    <submittedName>
        <fullName evidence="1">Uncharacterized protein</fullName>
    </submittedName>
</protein>
<dbReference type="Proteomes" id="UP000324222">
    <property type="component" value="Unassembled WGS sequence"/>
</dbReference>